<comment type="caution">
    <text evidence="2">The sequence shown here is derived from an EMBL/GenBank/DDBJ whole genome shotgun (WGS) entry which is preliminary data.</text>
</comment>
<keyword evidence="3" id="KW-1185">Reference proteome</keyword>
<dbReference type="AlphaFoldDB" id="A0A4Y2ARM8"/>
<dbReference type="EMBL" id="BGPR01081330">
    <property type="protein sequence ID" value="GBL82523.1"/>
    <property type="molecule type" value="Genomic_DNA"/>
</dbReference>
<feature type="region of interest" description="Disordered" evidence="1">
    <location>
        <begin position="73"/>
        <end position="115"/>
    </location>
</feature>
<evidence type="ECO:0000313" key="2">
    <source>
        <dbReference type="EMBL" id="GBL82523.1"/>
    </source>
</evidence>
<evidence type="ECO:0000313" key="3">
    <source>
        <dbReference type="Proteomes" id="UP000499080"/>
    </source>
</evidence>
<sequence>MLRRRYAAMLGDTPMHKRKLASFESYDFSVLEYRFITGYWPFPSYLFRFGKHPDNAVPVENLSLCHQVPPHAFLPPQASSRSTHRSLDEINNQSLPASKPNNRPPQLYHQPRRPA</sequence>
<protein>
    <submittedName>
        <fullName evidence="2">Uncharacterized protein</fullName>
    </submittedName>
</protein>
<gene>
    <name evidence="2" type="ORF">AVEN_139928_1</name>
</gene>
<dbReference type="Proteomes" id="UP000499080">
    <property type="component" value="Unassembled WGS sequence"/>
</dbReference>
<feature type="compositionally biased region" description="Polar residues" evidence="1">
    <location>
        <begin position="89"/>
        <end position="101"/>
    </location>
</feature>
<name>A0A4Y2ARM8_ARAVE</name>
<accession>A0A4Y2ARM8</accession>
<organism evidence="2 3">
    <name type="scientific">Araneus ventricosus</name>
    <name type="common">Orbweaver spider</name>
    <name type="synonym">Epeira ventricosa</name>
    <dbReference type="NCBI Taxonomy" id="182803"/>
    <lineage>
        <taxon>Eukaryota</taxon>
        <taxon>Metazoa</taxon>
        <taxon>Ecdysozoa</taxon>
        <taxon>Arthropoda</taxon>
        <taxon>Chelicerata</taxon>
        <taxon>Arachnida</taxon>
        <taxon>Araneae</taxon>
        <taxon>Araneomorphae</taxon>
        <taxon>Entelegynae</taxon>
        <taxon>Araneoidea</taxon>
        <taxon>Araneidae</taxon>
        <taxon>Araneus</taxon>
    </lineage>
</organism>
<reference evidence="2 3" key="1">
    <citation type="journal article" date="2019" name="Sci. Rep.">
        <title>Orb-weaving spider Araneus ventricosus genome elucidates the spidroin gene catalogue.</title>
        <authorList>
            <person name="Kono N."/>
            <person name="Nakamura H."/>
            <person name="Ohtoshi R."/>
            <person name="Moran D.A.P."/>
            <person name="Shinohara A."/>
            <person name="Yoshida Y."/>
            <person name="Fujiwara M."/>
            <person name="Mori M."/>
            <person name="Tomita M."/>
            <person name="Arakawa K."/>
        </authorList>
    </citation>
    <scope>NUCLEOTIDE SEQUENCE [LARGE SCALE GENOMIC DNA]</scope>
</reference>
<evidence type="ECO:0000256" key="1">
    <source>
        <dbReference type="SAM" id="MobiDB-lite"/>
    </source>
</evidence>
<proteinExistence type="predicted"/>